<accession>A0ABT0M5Y8</accession>
<dbReference type="RefSeq" id="WP_249060917.1">
    <property type="nucleotide sequence ID" value="NZ_JALZWP010000033.1"/>
</dbReference>
<dbReference type="InterPro" id="IPR021104">
    <property type="entry name" value="KfrA_DNA-bd_N"/>
</dbReference>
<dbReference type="Pfam" id="PF11740">
    <property type="entry name" value="KfrA_N"/>
    <property type="match status" value="1"/>
</dbReference>
<proteinExistence type="predicted"/>
<feature type="coiled-coil region" evidence="1">
    <location>
        <begin position="106"/>
        <end position="182"/>
    </location>
</feature>
<feature type="compositionally biased region" description="Basic and acidic residues" evidence="2">
    <location>
        <begin position="186"/>
        <end position="206"/>
    </location>
</feature>
<keyword evidence="5" id="KW-1185">Reference proteome</keyword>
<name>A0ABT0M5Y8_9RHOB</name>
<feature type="region of interest" description="Disordered" evidence="2">
    <location>
        <begin position="186"/>
        <end position="232"/>
    </location>
</feature>
<organism evidence="4 5">
    <name type="scientific">Roseinatronobacter domitianus</name>
    <dbReference type="NCBI Taxonomy" id="2940293"/>
    <lineage>
        <taxon>Bacteria</taxon>
        <taxon>Pseudomonadati</taxon>
        <taxon>Pseudomonadota</taxon>
        <taxon>Alphaproteobacteria</taxon>
        <taxon>Rhodobacterales</taxon>
        <taxon>Paracoccaceae</taxon>
        <taxon>Roseinatronobacter</taxon>
    </lineage>
</organism>
<keyword evidence="1" id="KW-0175">Coiled coil</keyword>
<sequence>MIHYETKKVVTMPRASILTSENVARAASELLAQGKPVTNAAVHELVGGGSMSTLAPLLRAWREEQRKVTREEIEVPDAVMEQLRDLAMRLWREATEEAQAATDALRRDMTDMRTEAERQYAELLDDLRGVEAERDAAKDMLEQVKASLAELEAEKSSLSEELNKLQAEQSALQERCGMLEAAKIEADDRATRADDRLTEFFRRMRAETGGADPGTGNPGGSGEGKRSPKSRG</sequence>
<dbReference type="Proteomes" id="UP001202550">
    <property type="component" value="Unassembled WGS sequence"/>
</dbReference>
<evidence type="ECO:0000256" key="2">
    <source>
        <dbReference type="SAM" id="MobiDB-lite"/>
    </source>
</evidence>
<evidence type="ECO:0000313" key="4">
    <source>
        <dbReference type="EMBL" id="MCL1630262.1"/>
    </source>
</evidence>
<evidence type="ECO:0000259" key="3">
    <source>
        <dbReference type="Pfam" id="PF11740"/>
    </source>
</evidence>
<reference evidence="4 5" key="1">
    <citation type="submission" date="2022-05" db="EMBL/GenBank/DDBJ databases">
        <title>Seasonal and diel survey of microbial diversity of the Tyrrhenian coast.</title>
        <authorList>
            <person name="Gattoni G."/>
            <person name="Corral P."/>
        </authorList>
    </citation>
    <scope>NUCLEOTIDE SEQUENCE [LARGE SCALE GENOMIC DNA]</scope>
    <source>
        <strain evidence="4 5">V10</strain>
    </source>
</reference>
<dbReference type="GO" id="GO:0003677">
    <property type="term" value="F:DNA binding"/>
    <property type="evidence" value="ECO:0007669"/>
    <property type="project" value="UniProtKB-KW"/>
</dbReference>
<feature type="domain" description="KfrA N-terminal DNA-binding" evidence="3">
    <location>
        <begin position="19"/>
        <end position="127"/>
    </location>
</feature>
<evidence type="ECO:0000256" key="1">
    <source>
        <dbReference type="SAM" id="Coils"/>
    </source>
</evidence>
<protein>
    <submittedName>
        <fullName evidence="4">DNA-binding protein</fullName>
    </submittedName>
</protein>
<dbReference type="EMBL" id="JALZWP010000033">
    <property type="protein sequence ID" value="MCL1630262.1"/>
    <property type="molecule type" value="Genomic_DNA"/>
</dbReference>
<gene>
    <name evidence="4" type="ORF">M3N55_16220</name>
</gene>
<dbReference type="Gene3D" id="6.10.250.3110">
    <property type="match status" value="1"/>
</dbReference>
<feature type="compositionally biased region" description="Gly residues" evidence="2">
    <location>
        <begin position="211"/>
        <end position="222"/>
    </location>
</feature>
<evidence type="ECO:0000313" key="5">
    <source>
        <dbReference type="Proteomes" id="UP001202550"/>
    </source>
</evidence>
<comment type="caution">
    <text evidence="4">The sequence shown here is derived from an EMBL/GenBank/DDBJ whole genome shotgun (WGS) entry which is preliminary data.</text>
</comment>
<keyword evidence="4" id="KW-0238">DNA-binding</keyword>